<evidence type="ECO:0000256" key="7">
    <source>
        <dbReference type="SAM" id="Phobius"/>
    </source>
</evidence>
<feature type="transmembrane region" description="Helical" evidence="7">
    <location>
        <begin position="94"/>
        <end position="115"/>
    </location>
</feature>
<dbReference type="PANTHER" id="PTHR32322">
    <property type="entry name" value="INNER MEMBRANE TRANSPORTER"/>
    <property type="match status" value="1"/>
</dbReference>
<dbReference type="OrthoDB" id="4529062at2"/>
<dbReference type="InterPro" id="IPR037185">
    <property type="entry name" value="EmrE-like"/>
</dbReference>
<feature type="transmembrane region" description="Helical" evidence="7">
    <location>
        <begin position="68"/>
        <end position="88"/>
    </location>
</feature>
<comment type="similarity">
    <text evidence="2">Belongs to the EamA transporter family.</text>
</comment>
<evidence type="ECO:0000256" key="2">
    <source>
        <dbReference type="ARBA" id="ARBA00007362"/>
    </source>
</evidence>
<keyword evidence="10" id="KW-1185">Reference proteome</keyword>
<feature type="domain" description="EamA" evidence="8">
    <location>
        <begin position="150"/>
        <end position="285"/>
    </location>
</feature>
<reference evidence="9 10" key="1">
    <citation type="submission" date="2018-03" db="EMBL/GenBank/DDBJ databases">
        <title>Alkalicoccus saliphilus sp. nov., isolated from a mineral pool.</title>
        <authorList>
            <person name="Zhao B."/>
        </authorList>
    </citation>
    <scope>NUCLEOTIDE SEQUENCE [LARGE SCALE GENOMIC DNA]</scope>
    <source>
        <strain evidence="9 10">6AG</strain>
    </source>
</reference>
<organism evidence="9 10">
    <name type="scientific">Alkalicoccus saliphilus</name>
    <dbReference type="NCBI Taxonomy" id="200989"/>
    <lineage>
        <taxon>Bacteria</taxon>
        <taxon>Bacillati</taxon>
        <taxon>Bacillota</taxon>
        <taxon>Bacilli</taxon>
        <taxon>Bacillales</taxon>
        <taxon>Bacillaceae</taxon>
        <taxon>Alkalicoccus</taxon>
    </lineage>
</organism>
<protein>
    <submittedName>
        <fullName evidence="9">EamA family transporter</fullName>
    </submittedName>
</protein>
<feature type="transmembrane region" description="Helical" evidence="7">
    <location>
        <begin position="212"/>
        <end position="233"/>
    </location>
</feature>
<feature type="transmembrane region" description="Helical" evidence="7">
    <location>
        <begin position="269"/>
        <end position="290"/>
    </location>
</feature>
<dbReference type="Pfam" id="PF00892">
    <property type="entry name" value="EamA"/>
    <property type="match status" value="2"/>
</dbReference>
<feature type="domain" description="EamA" evidence="8">
    <location>
        <begin position="5"/>
        <end position="138"/>
    </location>
</feature>
<proteinExistence type="inferred from homology"/>
<dbReference type="InterPro" id="IPR000620">
    <property type="entry name" value="EamA_dom"/>
</dbReference>
<evidence type="ECO:0000313" key="9">
    <source>
        <dbReference type="EMBL" id="PTL39543.1"/>
    </source>
</evidence>
<comment type="subcellular location">
    <subcellularLocation>
        <location evidence="1">Cell membrane</location>
        <topology evidence="1">Multi-pass membrane protein</topology>
    </subcellularLocation>
</comment>
<dbReference type="InterPro" id="IPR050638">
    <property type="entry name" value="AA-Vitamin_Transporters"/>
</dbReference>
<keyword evidence="4 7" id="KW-0812">Transmembrane</keyword>
<comment type="caution">
    <text evidence="9">The sequence shown here is derived from an EMBL/GenBank/DDBJ whole genome shotgun (WGS) entry which is preliminary data.</text>
</comment>
<dbReference type="PANTHER" id="PTHR32322:SF18">
    <property type="entry name" value="S-ADENOSYLMETHIONINE_S-ADENOSYLHOMOCYSTEINE TRANSPORTER"/>
    <property type="match status" value="1"/>
</dbReference>
<keyword evidence="3" id="KW-1003">Cell membrane</keyword>
<evidence type="ECO:0000313" key="10">
    <source>
        <dbReference type="Proteomes" id="UP000240509"/>
    </source>
</evidence>
<evidence type="ECO:0000256" key="6">
    <source>
        <dbReference type="ARBA" id="ARBA00023136"/>
    </source>
</evidence>
<sequence>MNKTFTYLLLLLVMFIWGLNVVAVKFLVEHMEPVQMQGLRIGVAGIAAMAAVLLLKETSRLSRREWKIIVSAALFGQVGHHAFLAVGLTETTAANGSLILGLIPLTTALLAVIFLGDPLTRWRFAGIILGFLGIVFIILNPEEGVSSASRGDLFVFLSMLSQAVSFILIKQASVTVSPRWLTALMLLIGSVSLLMLSFYIEPSFGGFAGYSVLVLSVFFGSAILATGMGHLLFNAAIQKIGPGQSALFNNFVPFFALLGSYFLLGETIYSSQIIGFIFIVTGVLLGTGYMEQVILKKKYS</sequence>
<feature type="transmembrane region" description="Helical" evidence="7">
    <location>
        <begin position="245"/>
        <end position="263"/>
    </location>
</feature>
<evidence type="ECO:0000259" key="8">
    <source>
        <dbReference type="Pfam" id="PF00892"/>
    </source>
</evidence>
<dbReference type="EMBL" id="PZJJ01000006">
    <property type="protein sequence ID" value="PTL39543.1"/>
    <property type="molecule type" value="Genomic_DNA"/>
</dbReference>
<feature type="transmembrane region" description="Helical" evidence="7">
    <location>
        <begin position="122"/>
        <end position="139"/>
    </location>
</feature>
<feature type="transmembrane region" description="Helical" evidence="7">
    <location>
        <begin position="39"/>
        <end position="56"/>
    </location>
</feature>
<evidence type="ECO:0000256" key="1">
    <source>
        <dbReference type="ARBA" id="ARBA00004651"/>
    </source>
</evidence>
<accession>A0A2T4U810</accession>
<gene>
    <name evidence="9" type="ORF">C6Y45_05740</name>
</gene>
<name>A0A2T4U810_9BACI</name>
<dbReference type="GO" id="GO:0005886">
    <property type="term" value="C:plasma membrane"/>
    <property type="evidence" value="ECO:0007669"/>
    <property type="project" value="UniProtKB-SubCell"/>
</dbReference>
<evidence type="ECO:0000256" key="3">
    <source>
        <dbReference type="ARBA" id="ARBA00022475"/>
    </source>
</evidence>
<dbReference type="SUPFAM" id="SSF103481">
    <property type="entry name" value="Multidrug resistance efflux transporter EmrE"/>
    <property type="match status" value="2"/>
</dbReference>
<keyword evidence="5 7" id="KW-1133">Transmembrane helix</keyword>
<dbReference type="AlphaFoldDB" id="A0A2T4U810"/>
<keyword evidence="6 7" id="KW-0472">Membrane</keyword>
<dbReference type="Proteomes" id="UP000240509">
    <property type="component" value="Unassembled WGS sequence"/>
</dbReference>
<dbReference type="Gene3D" id="1.10.3730.20">
    <property type="match status" value="1"/>
</dbReference>
<feature type="transmembrane region" description="Helical" evidence="7">
    <location>
        <begin position="181"/>
        <end position="200"/>
    </location>
</feature>
<dbReference type="RefSeq" id="WP_107584152.1">
    <property type="nucleotide sequence ID" value="NZ_PZJJ01000006.1"/>
</dbReference>
<evidence type="ECO:0000256" key="4">
    <source>
        <dbReference type="ARBA" id="ARBA00022692"/>
    </source>
</evidence>
<evidence type="ECO:0000256" key="5">
    <source>
        <dbReference type="ARBA" id="ARBA00022989"/>
    </source>
</evidence>
<feature type="transmembrane region" description="Helical" evidence="7">
    <location>
        <begin position="151"/>
        <end position="169"/>
    </location>
</feature>